<sequence>MLRKLITMAATAALGKKAYDAWKNRQTEEERKELEAMAAGIQPQSDSSQVKPARKGGSGRRSKRSDGPSAD</sequence>
<dbReference type="AlphaFoldDB" id="A0A923M7Q5"/>
<protein>
    <submittedName>
        <fullName evidence="2">Uncharacterized protein</fullName>
    </submittedName>
</protein>
<organism evidence="2 3">
    <name type="scientific">Ramlibacter albus</name>
    <dbReference type="NCBI Taxonomy" id="2079448"/>
    <lineage>
        <taxon>Bacteria</taxon>
        <taxon>Pseudomonadati</taxon>
        <taxon>Pseudomonadota</taxon>
        <taxon>Betaproteobacteria</taxon>
        <taxon>Burkholderiales</taxon>
        <taxon>Comamonadaceae</taxon>
        <taxon>Ramlibacter</taxon>
    </lineage>
</organism>
<dbReference type="Proteomes" id="UP000596827">
    <property type="component" value="Unassembled WGS sequence"/>
</dbReference>
<dbReference type="RefSeq" id="WP_187080742.1">
    <property type="nucleotide sequence ID" value="NZ_JACORU010000002.1"/>
</dbReference>
<dbReference type="EMBL" id="JACORU010000002">
    <property type="protein sequence ID" value="MBC5764264.1"/>
    <property type="molecule type" value="Genomic_DNA"/>
</dbReference>
<evidence type="ECO:0000256" key="1">
    <source>
        <dbReference type="SAM" id="MobiDB-lite"/>
    </source>
</evidence>
<feature type="compositionally biased region" description="Basic residues" evidence="1">
    <location>
        <begin position="52"/>
        <end position="63"/>
    </location>
</feature>
<gene>
    <name evidence="2" type="ORF">H8R02_07380</name>
</gene>
<evidence type="ECO:0000313" key="2">
    <source>
        <dbReference type="EMBL" id="MBC5764264.1"/>
    </source>
</evidence>
<reference evidence="2" key="1">
    <citation type="submission" date="2020-08" db="EMBL/GenBank/DDBJ databases">
        <title>Ramlibacter sp. GTP1 16S ribosomal RNA gene genome sequencing and assembly.</title>
        <authorList>
            <person name="Kang M."/>
        </authorList>
    </citation>
    <scope>NUCLEOTIDE SEQUENCE</scope>
    <source>
        <strain evidence="2">GTP1</strain>
    </source>
</reference>
<comment type="caution">
    <text evidence="2">The sequence shown here is derived from an EMBL/GenBank/DDBJ whole genome shotgun (WGS) entry which is preliminary data.</text>
</comment>
<feature type="region of interest" description="Disordered" evidence="1">
    <location>
        <begin position="30"/>
        <end position="71"/>
    </location>
</feature>
<proteinExistence type="predicted"/>
<name>A0A923M7Q5_9BURK</name>
<accession>A0A923M7Q5</accession>
<keyword evidence="3" id="KW-1185">Reference proteome</keyword>
<evidence type="ECO:0000313" key="3">
    <source>
        <dbReference type="Proteomes" id="UP000596827"/>
    </source>
</evidence>